<reference evidence="1" key="1">
    <citation type="submission" date="2023-08" db="EMBL/GenBank/DDBJ databases">
        <authorList>
            <person name="Alioto T."/>
            <person name="Alioto T."/>
            <person name="Gomez Garrido J."/>
        </authorList>
    </citation>
    <scope>NUCLEOTIDE SEQUENCE</scope>
</reference>
<proteinExistence type="predicted"/>
<organism evidence="1 2">
    <name type="scientific">Octopus vulgaris</name>
    <name type="common">Common octopus</name>
    <dbReference type="NCBI Taxonomy" id="6645"/>
    <lineage>
        <taxon>Eukaryota</taxon>
        <taxon>Metazoa</taxon>
        <taxon>Spiralia</taxon>
        <taxon>Lophotrochozoa</taxon>
        <taxon>Mollusca</taxon>
        <taxon>Cephalopoda</taxon>
        <taxon>Coleoidea</taxon>
        <taxon>Octopodiformes</taxon>
        <taxon>Octopoda</taxon>
        <taxon>Incirrata</taxon>
        <taxon>Octopodidae</taxon>
        <taxon>Octopus</taxon>
    </lineage>
</organism>
<keyword evidence="2" id="KW-1185">Reference proteome</keyword>
<gene>
    <name evidence="1" type="ORF">OCTVUL_1B000242</name>
</gene>
<protein>
    <submittedName>
        <fullName evidence="1">Uncharacterized protein</fullName>
    </submittedName>
</protein>
<sequence>MKWRKCSNYHFHRNAGHFTTIEYNMSAVIKSFDISVTSYPCTTSERSVKHKLELMRNNLIQCLEIIPRIPKYKKSLRYQNVSCNCGTKFIVATVEQNSLLQPWTKIHCCNLGPKFIVATVDQNSLLQPWTKIPCCNRGPKFLVATVDQNSLLQPWTKIPCCNRGPKFLVATGDQNSLLQPWTKIPCCNRGAKFIVTTVDQN</sequence>
<dbReference type="Proteomes" id="UP001162480">
    <property type="component" value="Chromosome 12"/>
</dbReference>
<accession>A0AA36BBB0</accession>
<evidence type="ECO:0000313" key="1">
    <source>
        <dbReference type="EMBL" id="CAI9730918.1"/>
    </source>
</evidence>
<dbReference type="EMBL" id="OX597825">
    <property type="protein sequence ID" value="CAI9730918.1"/>
    <property type="molecule type" value="Genomic_DNA"/>
</dbReference>
<name>A0AA36BBB0_OCTVU</name>
<evidence type="ECO:0000313" key="2">
    <source>
        <dbReference type="Proteomes" id="UP001162480"/>
    </source>
</evidence>
<dbReference type="AlphaFoldDB" id="A0AA36BBB0"/>